<dbReference type="Proteomes" id="UP001321473">
    <property type="component" value="Unassembled WGS sequence"/>
</dbReference>
<dbReference type="SUPFAM" id="SSF53474">
    <property type="entry name" value="alpha/beta-Hydrolases"/>
    <property type="match status" value="1"/>
</dbReference>
<proteinExistence type="predicted"/>
<organism evidence="1 2">
    <name type="scientific">Amblyomma americanum</name>
    <name type="common">Lone star tick</name>
    <dbReference type="NCBI Taxonomy" id="6943"/>
    <lineage>
        <taxon>Eukaryota</taxon>
        <taxon>Metazoa</taxon>
        <taxon>Ecdysozoa</taxon>
        <taxon>Arthropoda</taxon>
        <taxon>Chelicerata</taxon>
        <taxon>Arachnida</taxon>
        <taxon>Acari</taxon>
        <taxon>Parasitiformes</taxon>
        <taxon>Ixodida</taxon>
        <taxon>Ixodoidea</taxon>
        <taxon>Ixodidae</taxon>
        <taxon>Amblyomminae</taxon>
        <taxon>Amblyomma</taxon>
    </lineage>
</organism>
<dbReference type="EMBL" id="JARKHS020005364">
    <property type="protein sequence ID" value="KAK8783618.1"/>
    <property type="molecule type" value="Genomic_DNA"/>
</dbReference>
<feature type="non-terminal residue" evidence="1">
    <location>
        <position position="1"/>
    </location>
</feature>
<evidence type="ECO:0000313" key="2">
    <source>
        <dbReference type="Proteomes" id="UP001321473"/>
    </source>
</evidence>
<sequence length="208" mass="23501">NLCALQVLEPGTAALKKQPAPLEPPEWPYNEHTVKVHTCAKLYQDWRKWKPGYQNAPAKGIEVDLGYLHTGLDKPAAQREGRPTVLLLHGAPGSYRDFTQLVPFLDSQGATVISPRWPGLHQALGDVQVQTLLYCVGPETRPLLATFGPDTSLDDHTAIISKFKVHFVHLVNDVYELVQFHRRVQQPGETMDSYYVELCKLCKRCNYR</sequence>
<keyword evidence="2" id="KW-1185">Reference proteome</keyword>
<dbReference type="AlphaFoldDB" id="A0AAQ4FAG4"/>
<accession>A0AAQ4FAG4</accession>
<gene>
    <name evidence="1" type="ORF">V5799_010016</name>
</gene>
<evidence type="ECO:0000313" key="1">
    <source>
        <dbReference type="EMBL" id="KAK8783618.1"/>
    </source>
</evidence>
<comment type="caution">
    <text evidence="1">The sequence shown here is derived from an EMBL/GenBank/DDBJ whole genome shotgun (WGS) entry which is preliminary data.</text>
</comment>
<protein>
    <submittedName>
        <fullName evidence="1">Uncharacterized protein</fullName>
    </submittedName>
</protein>
<name>A0AAQ4FAG4_AMBAM</name>
<dbReference type="PANTHER" id="PTHR33198">
    <property type="entry name" value="ANK_REP_REGION DOMAIN-CONTAINING PROTEIN-RELATED"/>
    <property type="match status" value="1"/>
</dbReference>
<dbReference type="InterPro" id="IPR029058">
    <property type="entry name" value="AB_hydrolase_fold"/>
</dbReference>
<reference evidence="1 2" key="1">
    <citation type="journal article" date="2023" name="Arcadia Sci">
        <title>De novo assembly of a long-read Amblyomma americanum tick genome.</title>
        <authorList>
            <person name="Chou S."/>
            <person name="Poskanzer K.E."/>
            <person name="Rollins M."/>
            <person name="Thuy-Boun P.S."/>
        </authorList>
    </citation>
    <scope>NUCLEOTIDE SEQUENCE [LARGE SCALE GENOMIC DNA]</scope>
    <source>
        <strain evidence="1">F_SG_1</strain>
        <tissue evidence="1">Salivary glands</tissue>
    </source>
</reference>
<dbReference type="Gene3D" id="3.40.50.1820">
    <property type="entry name" value="alpha/beta hydrolase"/>
    <property type="match status" value="1"/>
</dbReference>